<gene>
    <name evidence="2" type="ORF">MACH08_14980</name>
</gene>
<proteinExistence type="predicted"/>
<dbReference type="SUPFAM" id="SSF55729">
    <property type="entry name" value="Acyl-CoA N-acyltransferases (Nat)"/>
    <property type="match status" value="1"/>
</dbReference>
<evidence type="ECO:0000313" key="2">
    <source>
        <dbReference type="EMBL" id="GLO65714.1"/>
    </source>
</evidence>
<sequence length="133" mass="15743">MDYDGFQGHMILSEENKLIGFAYGYFSLKGQYYHDLIANHLNQQEYQDWLSNCYEVVEIIVDSYYRKLGYGRELLDSLLKGAKTTTAILTTQQDNMTAIQFYKNQHWELVKEQFYPNEDGKAFVIFGKRLKRQ</sequence>
<name>A0ABQ5TJ35_9BACI</name>
<dbReference type="InterPro" id="IPR016181">
    <property type="entry name" value="Acyl_CoA_acyltransferase"/>
</dbReference>
<organism evidence="2 3">
    <name type="scientific">Oceanobacillus kimchii</name>
    <dbReference type="NCBI Taxonomy" id="746691"/>
    <lineage>
        <taxon>Bacteria</taxon>
        <taxon>Bacillati</taxon>
        <taxon>Bacillota</taxon>
        <taxon>Bacilli</taxon>
        <taxon>Bacillales</taxon>
        <taxon>Bacillaceae</taxon>
        <taxon>Oceanobacillus</taxon>
    </lineage>
</organism>
<dbReference type="EMBL" id="BSKO01000001">
    <property type="protein sequence ID" value="GLO65714.1"/>
    <property type="molecule type" value="Genomic_DNA"/>
</dbReference>
<feature type="domain" description="N-acetyltransferase" evidence="1">
    <location>
        <begin position="1"/>
        <end position="131"/>
    </location>
</feature>
<dbReference type="InterPro" id="IPR000182">
    <property type="entry name" value="GNAT_dom"/>
</dbReference>
<reference evidence="2 3" key="1">
    <citation type="submission" date="2023-02" db="EMBL/GenBank/DDBJ databases">
        <title>Oceanobacillus kimchii IFOP_LL358 isolated form Alexandrium catenella lab strain.</title>
        <authorList>
            <person name="Gajardo G."/>
            <person name="Ueki S."/>
            <person name="Maruyama F."/>
        </authorList>
    </citation>
    <scope>NUCLEOTIDE SEQUENCE [LARGE SCALE GENOMIC DNA]</scope>
    <source>
        <strain evidence="2 3">IFOP_LL358</strain>
    </source>
</reference>
<protein>
    <recommendedName>
        <fullName evidence="1">N-acetyltransferase domain-containing protein</fullName>
    </recommendedName>
</protein>
<dbReference type="Proteomes" id="UP001275436">
    <property type="component" value="Unassembled WGS sequence"/>
</dbReference>
<dbReference type="Gene3D" id="3.40.630.30">
    <property type="match status" value="1"/>
</dbReference>
<comment type="caution">
    <text evidence="2">The sequence shown here is derived from an EMBL/GenBank/DDBJ whole genome shotgun (WGS) entry which is preliminary data.</text>
</comment>
<accession>A0ABQ5TJ35</accession>
<evidence type="ECO:0000313" key="3">
    <source>
        <dbReference type="Proteomes" id="UP001275436"/>
    </source>
</evidence>
<keyword evidence="3" id="KW-1185">Reference proteome</keyword>
<dbReference type="PROSITE" id="PS51186">
    <property type="entry name" value="GNAT"/>
    <property type="match status" value="1"/>
</dbReference>
<dbReference type="Pfam" id="PF00583">
    <property type="entry name" value="Acetyltransf_1"/>
    <property type="match status" value="1"/>
</dbReference>
<evidence type="ECO:0000259" key="1">
    <source>
        <dbReference type="PROSITE" id="PS51186"/>
    </source>
</evidence>